<sequence>MTLQPGDTNFQPGDTILVIDRDTYAKGDGRKTVLRTDFVREKVAASPENNSENNTNTEAKYTDWKKVSSVEESRENYVYANKGVVTISDDLQKVKVVHTSTTTEEDEYIKREWTTTLETDYVIHEAITPIRAYKVRGGDNRGIVNRYYELDSHYGIPDKPKPIYQAPEKPISEIPKESPKNEVPEFTGGVVSDIPPVLEIPEYTGGVVSDIPPVLDVPEYTGGVVSDIPPVLDIPEYPEDKEDTKLIIPPIYTKLTLIITKWVDETGTPLKSADVKAPVELGQPNEAFEHGMIEGYEYVETIRNQEGDVVTHVFRKLNSEPKSEPKPEPKPEPKSEPKPAPTPTPQQNEESEMPKVSNKPVSSTDHSDGNTYPAPAMEVSQLPNTGTESNVALAAFGFVGILTGFSLVLRKKDSE</sequence>
<reference evidence="9" key="1">
    <citation type="submission" date="2020-08" db="EMBL/GenBank/DDBJ databases">
        <title>Complete genome sequence of Streptococcus mitis strain Nm-65.</title>
        <authorList>
            <person name="Tabata A."/>
            <person name="Ohkuni H."/>
            <person name="Nagamune H."/>
        </authorList>
    </citation>
    <scope>NUCLEOTIDE SEQUENCE [LARGE SCALE GENOMIC DNA]</scope>
    <source>
        <strain evidence="9">Nm-65</strain>
    </source>
</reference>
<keyword evidence="6" id="KW-1133">Transmembrane helix</keyword>
<accession>A0A7G1IVV8</accession>
<dbReference type="NCBIfam" id="TIGR04308">
    <property type="entry name" value="repeat_SSSPR51"/>
    <property type="match status" value="1"/>
</dbReference>
<dbReference type="NCBIfam" id="TIGR01167">
    <property type="entry name" value="LPXTG_anchor"/>
    <property type="match status" value="1"/>
</dbReference>
<feature type="compositionally biased region" description="Basic and acidic residues" evidence="5">
    <location>
        <begin position="317"/>
        <end position="337"/>
    </location>
</feature>
<evidence type="ECO:0000256" key="6">
    <source>
        <dbReference type="SAM" id="Phobius"/>
    </source>
</evidence>
<proteinExistence type="predicted"/>
<evidence type="ECO:0000256" key="1">
    <source>
        <dbReference type="ARBA" id="ARBA00022512"/>
    </source>
</evidence>
<gene>
    <name evidence="8" type="ORF">SMNM65_09050</name>
</gene>
<name>A0A7G1IVV8_STRMT</name>
<keyword evidence="3" id="KW-0732">Signal</keyword>
<evidence type="ECO:0000313" key="8">
    <source>
        <dbReference type="EMBL" id="BCJ10473.1"/>
    </source>
</evidence>
<evidence type="ECO:0000313" key="9">
    <source>
        <dbReference type="Proteomes" id="UP000516106"/>
    </source>
</evidence>
<dbReference type="PROSITE" id="PS50847">
    <property type="entry name" value="GRAM_POS_ANCHORING"/>
    <property type="match status" value="1"/>
</dbReference>
<evidence type="ECO:0000256" key="4">
    <source>
        <dbReference type="ARBA" id="ARBA00023088"/>
    </source>
</evidence>
<dbReference type="NCBIfam" id="NF043031">
    <property type="entry name" value="SIALI-17"/>
    <property type="match status" value="2"/>
</dbReference>
<feature type="domain" description="Gram-positive cocci surface proteins LPxTG" evidence="7">
    <location>
        <begin position="382"/>
        <end position="415"/>
    </location>
</feature>
<evidence type="ECO:0000256" key="5">
    <source>
        <dbReference type="SAM" id="MobiDB-lite"/>
    </source>
</evidence>
<evidence type="ECO:0000259" key="7">
    <source>
        <dbReference type="PROSITE" id="PS50847"/>
    </source>
</evidence>
<keyword evidence="6" id="KW-0812">Transmembrane</keyword>
<feature type="transmembrane region" description="Helical" evidence="6">
    <location>
        <begin position="391"/>
        <end position="409"/>
    </location>
</feature>
<dbReference type="Proteomes" id="UP000516106">
    <property type="component" value="Chromosome"/>
</dbReference>
<dbReference type="InterPro" id="IPR019931">
    <property type="entry name" value="LPXTG_anchor"/>
</dbReference>
<dbReference type="EMBL" id="AP023349">
    <property type="protein sequence ID" value="BCJ10473.1"/>
    <property type="molecule type" value="Genomic_DNA"/>
</dbReference>
<dbReference type="AlphaFoldDB" id="A0A7G1IVV8"/>
<keyword evidence="6" id="KW-0472">Membrane</keyword>
<keyword evidence="1" id="KW-0134">Cell wall</keyword>
<dbReference type="InterPro" id="IPR049964">
    <property type="entry name" value="NanA_rpt"/>
</dbReference>
<evidence type="ECO:0000256" key="2">
    <source>
        <dbReference type="ARBA" id="ARBA00022525"/>
    </source>
</evidence>
<dbReference type="Pfam" id="PF00746">
    <property type="entry name" value="Gram_pos_anchor"/>
    <property type="match status" value="1"/>
</dbReference>
<dbReference type="InterPro" id="IPR027579">
    <property type="entry name" value="SSSPR51_Rpt"/>
</dbReference>
<dbReference type="Pfam" id="PF18877">
    <property type="entry name" value="SSSPR-51"/>
    <property type="match status" value="1"/>
</dbReference>
<evidence type="ECO:0000256" key="3">
    <source>
        <dbReference type="ARBA" id="ARBA00022729"/>
    </source>
</evidence>
<organism evidence="8 9">
    <name type="scientific">Streptococcus mitis</name>
    <dbReference type="NCBI Taxonomy" id="28037"/>
    <lineage>
        <taxon>Bacteria</taxon>
        <taxon>Bacillati</taxon>
        <taxon>Bacillota</taxon>
        <taxon>Bacilli</taxon>
        <taxon>Lactobacillales</taxon>
        <taxon>Streptococcaceae</taxon>
        <taxon>Streptococcus</taxon>
        <taxon>Streptococcus mitis group</taxon>
    </lineage>
</organism>
<protein>
    <recommendedName>
        <fullName evidence="7">Gram-positive cocci surface proteins LPxTG domain-containing protein</fullName>
    </recommendedName>
</protein>
<keyword evidence="4" id="KW-0572">Peptidoglycan-anchor</keyword>
<feature type="region of interest" description="Disordered" evidence="5">
    <location>
        <begin position="316"/>
        <end position="383"/>
    </location>
</feature>
<keyword evidence="2" id="KW-0964">Secreted</keyword>